<keyword evidence="4" id="KW-1185">Reference proteome</keyword>
<reference evidence="3" key="2">
    <citation type="submission" date="2022-06" db="UniProtKB">
        <authorList>
            <consortium name="EnsemblMetazoa"/>
        </authorList>
    </citation>
    <scope>IDENTIFICATION</scope>
</reference>
<protein>
    <submittedName>
        <fullName evidence="3">Uncharacterized protein</fullName>
    </submittedName>
</protein>
<sequence length="168" mass="19393">MSSNMTLSTAATQLFTNAVPLIAKNFRNKRQLWYNYDYDGYYGYGFPLSRIILIILIVTVVFLCCLVPCICALGIWFAGWFGLRNQTTNKSNIGSPNTTNTTYTQQQQPNVPQPTMVPQNPTPSGPGNSREHMDAYIYEEKRSDHYYHRPLSPRPVDEYRRHFRSSRL</sequence>
<accession>A0A8R1XM72</accession>
<keyword evidence="2" id="KW-1133">Transmembrane helix</keyword>
<dbReference type="Proteomes" id="UP000024404">
    <property type="component" value="Unassembled WGS sequence"/>
</dbReference>
<dbReference type="EnsemblMetazoa" id="OVOC11813.1">
    <property type="protein sequence ID" value="OVOC11813.1"/>
    <property type="gene ID" value="WBGene00248622"/>
</dbReference>
<proteinExistence type="predicted"/>
<evidence type="ECO:0000256" key="2">
    <source>
        <dbReference type="SAM" id="Phobius"/>
    </source>
</evidence>
<dbReference type="AlphaFoldDB" id="A0A8R1XM72"/>
<dbReference type="OMA" id="CICALGI"/>
<feature type="transmembrane region" description="Helical" evidence="2">
    <location>
        <begin position="51"/>
        <end position="83"/>
    </location>
</feature>
<evidence type="ECO:0000313" key="4">
    <source>
        <dbReference type="Proteomes" id="UP000024404"/>
    </source>
</evidence>
<organism evidence="3 4">
    <name type="scientific">Onchocerca volvulus</name>
    <dbReference type="NCBI Taxonomy" id="6282"/>
    <lineage>
        <taxon>Eukaryota</taxon>
        <taxon>Metazoa</taxon>
        <taxon>Ecdysozoa</taxon>
        <taxon>Nematoda</taxon>
        <taxon>Chromadorea</taxon>
        <taxon>Rhabditida</taxon>
        <taxon>Spirurina</taxon>
        <taxon>Spiruromorpha</taxon>
        <taxon>Filarioidea</taxon>
        <taxon>Onchocercidae</taxon>
        <taxon>Onchocerca</taxon>
    </lineage>
</organism>
<feature type="region of interest" description="Disordered" evidence="1">
    <location>
        <begin position="92"/>
        <end position="133"/>
    </location>
</feature>
<keyword evidence="2" id="KW-0472">Membrane</keyword>
<evidence type="ECO:0000256" key="1">
    <source>
        <dbReference type="SAM" id="MobiDB-lite"/>
    </source>
</evidence>
<name>A0A8R1XM72_ONCVO</name>
<reference evidence="4" key="1">
    <citation type="submission" date="2013-10" db="EMBL/GenBank/DDBJ databases">
        <title>Genome sequencing of Onchocerca volvulus.</title>
        <authorList>
            <person name="Cotton J."/>
            <person name="Tsai J."/>
            <person name="Stanley E."/>
            <person name="Tracey A."/>
            <person name="Holroyd N."/>
            <person name="Lustigman S."/>
            <person name="Berriman M."/>
        </authorList>
    </citation>
    <scope>NUCLEOTIDE SEQUENCE</scope>
</reference>
<keyword evidence="2" id="KW-0812">Transmembrane</keyword>
<dbReference type="EMBL" id="CMVM020000016">
    <property type="status" value="NOT_ANNOTATED_CDS"/>
    <property type="molecule type" value="Genomic_DNA"/>
</dbReference>
<evidence type="ECO:0000313" key="3">
    <source>
        <dbReference type="EnsemblMetazoa" id="OVOC11813.1"/>
    </source>
</evidence>
<feature type="compositionally biased region" description="Low complexity" evidence="1">
    <location>
        <begin position="96"/>
        <end position="119"/>
    </location>
</feature>